<dbReference type="EMBL" id="CAFBON010000289">
    <property type="protein sequence ID" value="CAB5007411.1"/>
    <property type="molecule type" value="Genomic_DNA"/>
</dbReference>
<protein>
    <submittedName>
        <fullName evidence="1">Unannotated protein</fullName>
    </submittedName>
</protein>
<accession>A0A6J7PR77</accession>
<name>A0A6J7PR77_9ZZZZ</name>
<sequence length="125" mass="12974">MVPTAMVSPSLARISINVPAIGEGTSVSTLSVEISNNGSSAATESPIFLNHRRMVPSVTVSPSCGSVMSAIWSCSLSRYSGAVAQPLKERPVRDRTVSPNSSDKLGCGWTNSATSATVASQFTAR</sequence>
<reference evidence="1" key="1">
    <citation type="submission" date="2020-05" db="EMBL/GenBank/DDBJ databases">
        <authorList>
            <person name="Chiriac C."/>
            <person name="Salcher M."/>
            <person name="Ghai R."/>
            <person name="Kavagutti S V."/>
        </authorList>
    </citation>
    <scope>NUCLEOTIDE SEQUENCE</scope>
</reference>
<evidence type="ECO:0000313" key="1">
    <source>
        <dbReference type="EMBL" id="CAB5007411.1"/>
    </source>
</evidence>
<dbReference type="AlphaFoldDB" id="A0A6J7PR77"/>
<gene>
    <name evidence="1" type="ORF">UFOPK3954_02128</name>
</gene>
<proteinExistence type="predicted"/>
<organism evidence="1">
    <name type="scientific">freshwater metagenome</name>
    <dbReference type="NCBI Taxonomy" id="449393"/>
    <lineage>
        <taxon>unclassified sequences</taxon>
        <taxon>metagenomes</taxon>
        <taxon>ecological metagenomes</taxon>
    </lineage>
</organism>